<accession>A0A420XZE8</accession>
<dbReference type="CDD" id="cd05471">
    <property type="entry name" value="pepsin_like"/>
    <property type="match status" value="1"/>
</dbReference>
<dbReference type="Pfam" id="PF00026">
    <property type="entry name" value="Asp"/>
    <property type="match status" value="1"/>
</dbReference>
<dbReference type="PRINTS" id="PR00792">
    <property type="entry name" value="PEPSIN"/>
</dbReference>
<dbReference type="EMBL" id="QVQW01000083">
    <property type="protein sequence ID" value="RKU41054.1"/>
    <property type="molecule type" value="Genomic_DNA"/>
</dbReference>
<reference evidence="5 6" key="1">
    <citation type="submission" date="2018-08" db="EMBL/GenBank/DDBJ databases">
        <title>Draft genome of the lignicolous fungus Coniochaeta pulveracea.</title>
        <authorList>
            <person name="Borstlap C.J."/>
            <person name="De Witt R.N."/>
            <person name="Botha A."/>
            <person name="Volschenk H."/>
        </authorList>
    </citation>
    <scope>NUCLEOTIDE SEQUENCE [LARGE SCALE GENOMIC DNA]</scope>
    <source>
        <strain evidence="5 6">CAB683</strain>
    </source>
</reference>
<proteinExistence type="inferred from homology"/>
<feature type="signal peptide" evidence="3">
    <location>
        <begin position="1"/>
        <end position="22"/>
    </location>
</feature>
<evidence type="ECO:0000256" key="1">
    <source>
        <dbReference type="ARBA" id="ARBA00007447"/>
    </source>
</evidence>
<feature type="active site" evidence="2">
    <location>
        <position position="120"/>
    </location>
</feature>
<dbReference type="STRING" id="177199.A0A420XZE8"/>
<feature type="chain" id="PRO_5019178034" description="Peptidase A1 domain-containing protein" evidence="3">
    <location>
        <begin position="23"/>
        <end position="449"/>
    </location>
</feature>
<dbReference type="PROSITE" id="PS51767">
    <property type="entry name" value="PEPTIDASE_A1"/>
    <property type="match status" value="1"/>
</dbReference>
<feature type="domain" description="Peptidase A1" evidence="4">
    <location>
        <begin position="104"/>
        <end position="444"/>
    </location>
</feature>
<dbReference type="InterPro" id="IPR034164">
    <property type="entry name" value="Pepsin-like_dom"/>
</dbReference>
<dbReference type="PANTHER" id="PTHR47966">
    <property type="entry name" value="BETA-SITE APP-CLEAVING ENZYME, ISOFORM A-RELATED"/>
    <property type="match status" value="1"/>
</dbReference>
<organism evidence="5 6">
    <name type="scientific">Coniochaeta pulveracea</name>
    <dbReference type="NCBI Taxonomy" id="177199"/>
    <lineage>
        <taxon>Eukaryota</taxon>
        <taxon>Fungi</taxon>
        <taxon>Dikarya</taxon>
        <taxon>Ascomycota</taxon>
        <taxon>Pezizomycotina</taxon>
        <taxon>Sordariomycetes</taxon>
        <taxon>Sordariomycetidae</taxon>
        <taxon>Coniochaetales</taxon>
        <taxon>Coniochaetaceae</taxon>
        <taxon>Coniochaeta</taxon>
    </lineage>
</organism>
<comment type="similarity">
    <text evidence="1">Belongs to the peptidase A1 family.</text>
</comment>
<dbReference type="InterPro" id="IPR001461">
    <property type="entry name" value="Aspartic_peptidase_A1"/>
</dbReference>
<keyword evidence="6" id="KW-1185">Reference proteome</keyword>
<dbReference type="InterPro" id="IPR021109">
    <property type="entry name" value="Peptidase_aspartic_dom_sf"/>
</dbReference>
<evidence type="ECO:0000313" key="6">
    <source>
        <dbReference type="Proteomes" id="UP000275385"/>
    </source>
</evidence>
<dbReference type="InterPro" id="IPR033121">
    <property type="entry name" value="PEPTIDASE_A1"/>
</dbReference>
<dbReference type="GO" id="GO:0004190">
    <property type="term" value="F:aspartic-type endopeptidase activity"/>
    <property type="evidence" value="ECO:0007669"/>
    <property type="project" value="InterPro"/>
</dbReference>
<protein>
    <recommendedName>
        <fullName evidence="4">Peptidase A1 domain-containing protein</fullName>
    </recommendedName>
</protein>
<dbReference type="PANTHER" id="PTHR47966:SF47">
    <property type="entry name" value="ENDOPEPTIDASE, PUTATIVE (AFU_ORTHOLOGUE AFUA_3G01220)-RELATED"/>
    <property type="match status" value="1"/>
</dbReference>
<comment type="caution">
    <text evidence="5">The sequence shown here is derived from an EMBL/GenBank/DDBJ whole genome shotgun (WGS) entry which is preliminary data.</text>
</comment>
<evidence type="ECO:0000259" key="4">
    <source>
        <dbReference type="PROSITE" id="PS51767"/>
    </source>
</evidence>
<name>A0A420XZE8_9PEZI</name>
<evidence type="ECO:0000313" key="5">
    <source>
        <dbReference type="EMBL" id="RKU41054.1"/>
    </source>
</evidence>
<evidence type="ECO:0000256" key="2">
    <source>
        <dbReference type="PIRSR" id="PIRSR601461-1"/>
    </source>
</evidence>
<dbReference type="SUPFAM" id="SSF50630">
    <property type="entry name" value="Acid proteases"/>
    <property type="match status" value="1"/>
</dbReference>
<dbReference type="Proteomes" id="UP000275385">
    <property type="component" value="Unassembled WGS sequence"/>
</dbReference>
<dbReference type="GO" id="GO:0006508">
    <property type="term" value="P:proteolysis"/>
    <property type="evidence" value="ECO:0007669"/>
    <property type="project" value="InterPro"/>
</dbReference>
<dbReference type="Gene3D" id="2.40.70.10">
    <property type="entry name" value="Acid Proteases"/>
    <property type="match status" value="2"/>
</dbReference>
<feature type="active site" evidence="2">
    <location>
        <position position="335"/>
    </location>
</feature>
<sequence length="449" mass="48538">MMRSLLNLLAAEAFLASTLILARHDFHDALSPLPGISYKIPEPGHRSPTNYKVTKTNFLRLHAVKGDGTNSRSAAAILGSHQRAVPGGGGYQNITSATSLGTQYAMDILLQDTPMQVYLDTGSSDTWFVQRDFLCTDYGGVVIPQEACGFGPGYAGDFQYGAIPGQHCFILYGDGEMIYGPVGYSDITVANITVKRQEIAFANTTYWYGNNVTSGVLGLAYPSLTNAYLGTGMEHDWLDAASYPPLFSTMVSDGLVQPFFAIAISRNSSGGLIGFGGIPPISGLDYSTAATTDIIITNLVDNPFTSWEYSFYTIIPDGFVWDGTTNTDKYPMIMDTGTTLLYLPPPLAEAINNAFRPAAVWIWQYGAFFTACNAKAPNLAVIIKGVKFFINPVDLIYKDIVDPLTGLCMTGISSGGAGPYILGDVFLQNAMAIFDVGNSKMRFIGRSYY</sequence>
<keyword evidence="3" id="KW-0732">Signal</keyword>
<gene>
    <name evidence="5" type="ORF">DL546_000580</name>
</gene>
<dbReference type="GO" id="GO:0000324">
    <property type="term" value="C:fungal-type vacuole"/>
    <property type="evidence" value="ECO:0007669"/>
    <property type="project" value="TreeGrafter"/>
</dbReference>
<dbReference type="OrthoDB" id="15189at2759"/>
<evidence type="ECO:0000256" key="3">
    <source>
        <dbReference type="SAM" id="SignalP"/>
    </source>
</evidence>
<dbReference type="AlphaFoldDB" id="A0A420XZE8"/>